<feature type="compositionally biased region" description="Low complexity" evidence="1">
    <location>
        <begin position="448"/>
        <end position="464"/>
    </location>
</feature>
<proteinExistence type="predicted"/>
<dbReference type="Proteomes" id="UP001465976">
    <property type="component" value="Unassembled WGS sequence"/>
</dbReference>
<reference evidence="2 3" key="1">
    <citation type="submission" date="2024-02" db="EMBL/GenBank/DDBJ databases">
        <title>A draft genome for the cacao thread blight pathogen Marasmius crinis-equi.</title>
        <authorList>
            <person name="Cohen S.P."/>
            <person name="Baruah I.K."/>
            <person name="Amoako-Attah I."/>
            <person name="Bukari Y."/>
            <person name="Meinhardt L.W."/>
            <person name="Bailey B.A."/>
        </authorList>
    </citation>
    <scope>NUCLEOTIDE SEQUENCE [LARGE SCALE GENOMIC DNA]</scope>
    <source>
        <strain evidence="2 3">GH-76</strain>
    </source>
</reference>
<feature type="compositionally biased region" description="Low complexity" evidence="1">
    <location>
        <begin position="637"/>
        <end position="649"/>
    </location>
</feature>
<gene>
    <name evidence="2" type="ORF">V5O48_006688</name>
</gene>
<evidence type="ECO:0000313" key="3">
    <source>
        <dbReference type="Proteomes" id="UP001465976"/>
    </source>
</evidence>
<feature type="region of interest" description="Disordered" evidence="1">
    <location>
        <begin position="590"/>
        <end position="699"/>
    </location>
</feature>
<evidence type="ECO:0000256" key="1">
    <source>
        <dbReference type="SAM" id="MobiDB-lite"/>
    </source>
</evidence>
<comment type="caution">
    <text evidence="2">The sequence shown here is derived from an EMBL/GenBank/DDBJ whole genome shotgun (WGS) entry which is preliminary data.</text>
</comment>
<feature type="region of interest" description="Disordered" evidence="1">
    <location>
        <begin position="784"/>
        <end position="817"/>
    </location>
</feature>
<feature type="compositionally biased region" description="Basic and acidic residues" evidence="1">
    <location>
        <begin position="609"/>
        <end position="623"/>
    </location>
</feature>
<organism evidence="2 3">
    <name type="scientific">Marasmius crinis-equi</name>
    <dbReference type="NCBI Taxonomy" id="585013"/>
    <lineage>
        <taxon>Eukaryota</taxon>
        <taxon>Fungi</taxon>
        <taxon>Dikarya</taxon>
        <taxon>Basidiomycota</taxon>
        <taxon>Agaricomycotina</taxon>
        <taxon>Agaricomycetes</taxon>
        <taxon>Agaricomycetidae</taxon>
        <taxon>Agaricales</taxon>
        <taxon>Marasmiineae</taxon>
        <taxon>Marasmiaceae</taxon>
        <taxon>Marasmius</taxon>
    </lineage>
</organism>
<feature type="compositionally biased region" description="Low complexity" evidence="1">
    <location>
        <begin position="115"/>
        <end position="126"/>
    </location>
</feature>
<feature type="region of interest" description="Disordered" evidence="1">
    <location>
        <begin position="426"/>
        <end position="512"/>
    </location>
</feature>
<accession>A0ABR3FIV6</accession>
<dbReference type="EMBL" id="JBAHYK010000319">
    <property type="protein sequence ID" value="KAL0575287.1"/>
    <property type="molecule type" value="Genomic_DNA"/>
</dbReference>
<feature type="compositionally biased region" description="Polar residues" evidence="1">
    <location>
        <begin position="103"/>
        <end position="114"/>
    </location>
</feature>
<feature type="compositionally biased region" description="Basic residues" evidence="1">
    <location>
        <begin position="590"/>
        <end position="601"/>
    </location>
</feature>
<evidence type="ECO:0000313" key="2">
    <source>
        <dbReference type="EMBL" id="KAL0575287.1"/>
    </source>
</evidence>
<feature type="compositionally biased region" description="Low complexity" evidence="1">
    <location>
        <begin position="685"/>
        <end position="699"/>
    </location>
</feature>
<feature type="compositionally biased region" description="Acidic residues" evidence="1">
    <location>
        <begin position="805"/>
        <end position="817"/>
    </location>
</feature>
<sequence>MEDPDASISPSSSRSVKITYKSRAKRKREQENDNDVESVGSIEASEIEGSPKRSKKLTDMGPPDSTKKLQFKVPEGPWKRQRCDSDMPDNVSVGSKAKKTHVRSSSSITSFKHIQSSSPAQAQKPASRSHKPSSSVSLKNPAPAQSESDFDDGASIAESFMSINKVRRTEAERIEYFNNQPEASNIEAHQVTCLRCKKTISLGKKQTYVVKPWETHRTRCDAKVPSGMFEQNTSSASKDNDNLSDGGATNTTMRPKTTEAERKAILENEALEVKPDEAQCKGCKKWIRLGSKSKYSLGNWTAHKLRCGGAPINPQTTEAERKAILEQEALEVKPDEAQCKRCKKWIRLGNTSKYSLGNWSTHQSRCGGVVPSSRVATAERKLRIVNDPKAKTFGPRHVECTACGKTVVLEGEADYTLTSWDNHKLECSDGEVSSPKTPEPRSVPRPPASVESSSTVVSPEGVEGSPERRGVKRRLEEDTEQSAETPVEEPPTNRPRTESNYLQDPSKPSVVSTVTVTKTSKRSAKARVTSSMIKAKVEEAIRLREEELKSDIYAKYIDPHNVWCTICDKNIKLSEKSLFDLSHWREHKVKKHRIRPNKPHTARGLISEARSDTPSDTSLDRKIPTIRLRKFPPPPSSDTSSQSSSVDTPAGGPRRSARTHKLAQRFNPLAASGSRNRSRDGTPFSSAPSSSASSSSSSSTLTSLALDHSSFSSVEDPQDGIIPLPVLPDLRLASEVEDYVKFRRWNCSASTVTDVAAQSESGLPPRWRDWSWSKLTLPRWCMPEDSEGSPVMSRATTESSFDSSPSEECECDLDDSDGDDAKSYMFFEQDSLDTQARAQAGSLLTVPPPTTD</sequence>
<feature type="region of interest" description="Disordered" evidence="1">
    <location>
        <begin position="1"/>
        <end position="153"/>
    </location>
</feature>
<keyword evidence="3" id="KW-1185">Reference proteome</keyword>
<feature type="compositionally biased region" description="Polar residues" evidence="1">
    <location>
        <begin position="132"/>
        <end position="147"/>
    </location>
</feature>
<protein>
    <submittedName>
        <fullName evidence="2">Uncharacterized protein</fullName>
    </submittedName>
</protein>
<feature type="compositionally biased region" description="Basic and acidic residues" evidence="1">
    <location>
        <begin position="465"/>
        <end position="476"/>
    </location>
</feature>
<feature type="region of interest" description="Disordered" evidence="1">
    <location>
        <begin position="227"/>
        <end position="257"/>
    </location>
</feature>
<name>A0ABR3FIV6_9AGAR</name>